<evidence type="ECO:0000313" key="1">
    <source>
        <dbReference type="EMBL" id="KPK63071.1"/>
    </source>
</evidence>
<dbReference type="STRING" id="1703779.AMJ83_08330"/>
<dbReference type="SUPFAM" id="SSF48452">
    <property type="entry name" value="TPR-like"/>
    <property type="match status" value="2"/>
</dbReference>
<dbReference type="Gene3D" id="1.25.40.10">
    <property type="entry name" value="Tetratricopeptide repeat domain"/>
    <property type="match status" value="1"/>
</dbReference>
<evidence type="ECO:0000313" key="2">
    <source>
        <dbReference type="Proteomes" id="UP000051373"/>
    </source>
</evidence>
<name>A0A0S8FQU0_UNCW3</name>
<reference evidence="1 2" key="1">
    <citation type="journal article" date="2015" name="Microbiome">
        <title>Genomic resolution of linkages in carbon, nitrogen, and sulfur cycling among widespread estuary sediment bacteria.</title>
        <authorList>
            <person name="Baker B.J."/>
            <person name="Lazar C.S."/>
            <person name="Teske A.P."/>
            <person name="Dick G.J."/>
        </authorList>
    </citation>
    <scope>NUCLEOTIDE SEQUENCE [LARGE SCALE GENOMIC DNA]</scope>
    <source>
        <strain evidence="1">SM23_42</strain>
    </source>
</reference>
<sequence>MILALFLCTTVDLNPPEVEQLIKSGLEYAYVEQFDSAKYYFAEIERLYPENPAGYFLSGALLQLKMMDECQFSAEEEYLHLMRQTVLNAEKILADENNLWAKFYLANTYAYRAVYEGFRKNYFETFKLGVKGGRMMQGLMKEDSTFYEAYLAVGTYEYFWARASRYLPFLNLGGGDVDGAIAKLHIAAEKSLYSGPTARNSLAFIYSEEGEYEKAESMIDSLLAEYPTSRTFLWNKTEMEFKRKNYRLAADLFQELFNRYNSHNKKNYANLAQCRLYVGKCFAELGEKDRAREYLKGVIEYKEHSDEYPQIKGYCREAYVLLNRIL</sequence>
<dbReference type="Pfam" id="PF13432">
    <property type="entry name" value="TPR_16"/>
    <property type="match status" value="1"/>
</dbReference>
<dbReference type="InterPro" id="IPR011990">
    <property type="entry name" value="TPR-like_helical_dom_sf"/>
</dbReference>
<dbReference type="AlphaFoldDB" id="A0A0S8FQU0"/>
<dbReference type="SMART" id="SM00028">
    <property type="entry name" value="TPR"/>
    <property type="match status" value="3"/>
</dbReference>
<comment type="caution">
    <text evidence="1">The sequence shown here is derived from an EMBL/GenBank/DDBJ whole genome shotgun (WGS) entry which is preliminary data.</text>
</comment>
<protein>
    <recommendedName>
        <fullName evidence="3">Outer membrane lipoprotein BamD-like domain-containing protein</fullName>
    </recommendedName>
</protein>
<proteinExistence type="predicted"/>
<gene>
    <name evidence="1" type="ORF">AMJ83_08330</name>
</gene>
<accession>A0A0S8FQU0</accession>
<dbReference type="Pfam" id="PF13174">
    <property type="entry name" value="TPR_6"/>
    <property type="match status" value="1"/>
</dbReference>
<dbReference type="Proteomes" id="UP000051373">
    <property type="component" value="Unassembled WGS sequence"/>
</dbReference>
<dbReference type="InterPro" id="IPR019734">
    <property type="entry name" value="TPR_rpt"/>
</dbReference>
<evidence type="ECO:0008006" key="3">
    <source>
        <dbReference type="Google" id="ProtNLM"/>
    </source>
</evidence>
<dbReference type="EMBL" id="LJUJ01000019">
    <property type="protein sequence ID" value="KPK63071.1"/>
    <property type="molecule type" value="Genomic_DNA"/>
</dbReference>
<organism evidence="1 2">
    <name type="scientific">candidate division WOR_3 bacterium SM23_42</name>
    <dbReference type="NCBI Taxonomy" id="1703779"/>
    <lineage>
        <taxon>Bacteria</taxon>
        <taxon>Bacteria division WOR-3</taxon>
    </lineage>
</organism>